<accession>A0A0Q9Z687</accession>
<keyword evidence="1" id="KW-0547">Nucleotide-binding</keyword>
<dbReference type="GO" id="GO:0005829">
    <property type="term" value="C:cytosol"/>
    <property type="evidence" value="ECO:0007669"/>
    <property type="project" value="TreeGrafter"/>
</dbReference>
<sequence length="592" mass="68332">MNNPLEFYSKQKEIHQQELSKISKKLLVSSLIRLFIFLVICFTIYYFFGNMNVIVPVIIGGIALFLFLVSRHSNLKDKSDKQKEIIRLNELEIDILKTRNFQELPEGSEFENPTHPYSQDIDLFGRGSFFQYSNRTALYEGTKILAGIFTENSIENIPQKQEAVKELATKAEWRQEFTALAKLVKTETASKTVVKWFKNYKNFVPNYMKWLPGVFSAISVLVIAGYSFDYLKGIHLFLWFLAGILFTGIYLKRINLLSGSVSKIQDTFHQYHFLLGLLEQENFSSEILKKNQALIHSEKKKASAIFKEFSKAIDALDQRNNMLFGIFGNGFLLWDLRQSYKLEKWILAYRQHVKNWFEVIEFTDAYNSLGNFVFNHPDYIFPEIINEKRGISANKLAHPLLDPKKRVANDFTIGDEEFFIITGANMAGKSTFLRTVSLQILMSNIGLPVCAEACKYSPIKLITSMRTSDSLSDDESYFFSELKRLKFIVDEIKTDRYFIILDEILKGTNSSDKAIGSKKFIRKLVNSNSTGIIATHDLSLCEITSELSQVKNHYFDAEIINDELHFDYKFKDGICQNMNASFLLRKMEIVDD</sequence>
<dbReference type="GO" id="GO:0005524">
    <property type="term" value="F:ATP binding"/>
    <property type="evidence" value="ECO:0007669"/>
    <property type="project" value="UniProtKB-KW"/>
</dbReference>
<feature type="domain" description="DNA mismatch repair proteins mutS family" evidence="5">
    <location>
        <begin position="416"/>
        <end position="588"/>
    </location>
</feature>
<dbReference type="GO" id="GO:0140664">
    <property type="term" value="F:ATP-dependent DNA damage sensor activity"/>
    <property type="evidence" value="ECO:0007669"/>
    <property type="project" value="InterPro"/>
</dbReference>
<dbReference type="InterPro" id="IPR000432">
    <property type="entry name" value="DNA_mismatch_repair_MutS_C"/>
</dbReference>
<dbReference type="SMART" id="SM00534">
    <property type="entry name" value="MUTSac"/>
    <property type="match status" value="1"/>
</dbReference>
<organism evidence="6 7">
    <name type="scientific">Salegentibacter mishustinae</name>
    <dbReference type="NCBI Taxonomy" id="270918"/>
    <lineage>
        <taxon>Bacteria</taxon>
        <taxon>Pseudomonadati</taxon>
        <taxon>Bacteroidota</taxon>
        <taxon>Flavobacteriia</taxon>
        <taxon>Flavobacteriales</taxon>
        <taxon>Flavobacteriaceae</taxon>
        <taxon>Salegentibacter</taxon>
    </lineage>
</organism>
<reference evidence="6" key="1">
    <citation type="submission" date="2015-10" db="EMBL/GenBank/DDBJ databases">
        <title>Draft genome sequence of Salegentibacter mishustinae KCTC 12263.</title>
        <authorList>
            <person name="Lin W."/>
            <person name="Zheng Q."/>
        </authorList>
    </citation>
    <scope>NUCLEOTIDE SEQUENCE [LARGE SCALE GENOMIC DNA]</scope>
    <source>
        <strain evidence="6">KCTC 12263</strain>
    </source>
</reference>
<evidence type="ECO:0000313" key="7">
    <source>
        <dbReference type="Proteomes" id="UP000051643"/>
    </source>
</evidence>
<dbReference type="PANTHER" id="PTHR11361:SF99">
    <property type="entry name" value="DNA MISMATCH REPAIR PROTEIN"/>
    <property type="match status" value="1"/>
</dbReference>
<protein>
    <submittedName>
        <fullName evidence="6">DNA mismatch repair protein MutS</fullName>
    </submittedName>
</protein>
<evidence type="ECO:0000256" key="4">
    <source>
        <dbReference type="SAM" id="Phobius"/>
    </source>
</evidence>
<evidence type="ECO:0000259" key="5">
    <source>
        <dbReference type="SMART" id="SM00534"/>
    </source>
</evidence>
<evidence type="ECO:0000256" key="3">
    <source>
        <dbReference type="ARBA" id="ARBA00023125"/>
    </source>
</evidence>
<evidence type="ECO:0000256" key="2">
    <source>
        <dbReference type="ARBA" id="ARBA00022840"/>
    </source>
</evidence>
<comment type="caution">
    <text evidence="6">The sequence shown here is derived from an EMBL/GenBank/DDBJ whole genome shotgun (WGS) entry which is preliminary data.</text>
</comment>
<dbReference type="OrthoDB" id="9802448at2"/>
<gene>
    <name evidence="6" type="ORF">APR42_06650</name>
</gene>
<dbReference type="Gene3D" id="3.40.50.300">
    <property type="entry name" value="P-loop containing nucleotide triphosphate hydrolases"/>
    <property type="match status" value="1"/>
</dbReference>
<dbReference type="STRING" id="270918.APR42_06650"/>
<evidence type="ECO:0000256" key="1">
    <source>
        <dbReference type="ARBA" id="ARBA00022741"/>
    </source>
</evidence>
<keyword evidence="3" id="KW-0238">DNA-binding</keyword>
<dbReference type="SUPFAM" id="SSF52540">
    <property type="entry name" value="P-loop containing nucleoside triphosphate hydrolases"/>
    <property type="match status" value="1"/>
</dbReference>
<dbReference type="EMBL" id="LKTP01000023">
    <property type="protein sequence ID" value="KRG28453.1"/>
    <property type="molecule type" value="Genomic_DNA"/>
</dbReference>
<keyword evidence="4" id="KW-0812">Transmembrane</keyword>
<evidence type="ECO:0000313" key="6">
    <source>
        <dbReference type="EMBL" id="KRG28453.1"/>
    </source>
</evidence>
<dbReference type="InterPro" id="IPR045076">
    <property type="entry name" value="MutS"/>
</dbReference>
<keyword evidence="7" id="KW-1185">Reference proteome</keyword>
<name>A0A0Q9Z687_9FLAO</name>
<feature type="transmembrane region" description="Helical" evidence="4">
    <location>
        <begin position="53"/>
        <end position="69"/>
    </location>
</feature>
<dbReference type="AlphaFoldDB" id="A0A0Q9Z687"/>
<keyword evidence="4" id="KW-0472">Membrane</keyword>
<dbReference type="InterPro" id="IPR027417">
    <property type="entry name" value="P-loop_NTPase"/>
</dbReference>
<dbReference type="GO" id="GO:0006298">
    <property type="term" value="P:mismatch repair"/>
    <property type="evidence" value="ECO:0007669"/>
    <property type="project" value="InterPro"/>
</dbReference>
<dbReference type="GO" id="GO:0030983">
    <property type="term" value="F:mismatched DNA binding"/>
    <property type="evidence" value="ECO:0007669"/>
    <property type="project" value="InterPro"/>
</dbReference>
<dbReference type="Proteomes" id="UP000051643">
    <property type="component" value="Unassembled WGS sequence"/>
</dbReference>
<keyword evidence="2" id="KW-0067">ATP-binding</keyword>
<dbReference type="PANTHER" id="PTHR11361">
    <property type="entry name" value="DNA MISMATCH REPAIR PROTEIN MUTS FAMILY MEMBER"/>
    <property type="match status" value="1"/>
</dbReference>
<keyword evidence="4" id="KW-1133">Transmembrane helix</keyword>
<feature type="transmembrane region" description="Helical" evidence="4">
    <location>
        <begin position="26"/>
        <end position="47"/>
    </location>
</feature>
<dbReference type="Pfam" id="PF00488">
    <property type="entry name" value="MutS_V"/>
    <property type="match status" value="1"/>
</dbReference>
<dbReference type="RefSeq" id="WP_057482125.1">
    <property type="nucleotide sequence ID" value="NZ_BMWR01000001.1"/>
</dbReference>
<proteinExistence type="predicted"/>
<feature type="transmembrane region" description="Helical" evidence="4">
    <location>
        <begin position="234"/>
        <end position="251"/>
    </location>
</feature>
<feature type="transmembrane region" description="Helical" evidence="4">
    <location>
        <begin position="210"/>
        <end position="228"/>
    </location>
</feature>